<evidence type="ECO:0000313" key="2">
    <source>
        <dbReference type="Proteomes" id="UP000789920"/>
    </source>
</evidence>
<keyword evidence="2" id="KW-1185">Reference proteome</keyword>
<feature type="non-terminal residue" evidence="1">
    <location>
        <position position="1"/>
    </location>
</feature>
<comment type="caution">
    <text evidence="1">The sequence shown here is derived from an EMBL/GenBank/DDBJ whole genome shotgun (WGS) entry which is preliminary data.</text>
</comment>
<dbReference type="EMBL" id="CAJVQC010100693">
    <property type="protein sequence ID" value="CAG8831121.1"/>
    <property type="molecule type" value="Genomic_DNA"/>
</dbReference>
<feature type="non-terminal residue" evidence="1">
    <location>
        <position position="177"/>
    </location>
</feature>
<protein>
    <submittedName>
        <fullName evidence="1">23653_t:CDS:1</fullName>
    </submittedName>
</protein>
<evidence type="ECO:0000313" key="1">
    <source>
        <dbReference type="EMBL" id="CAG8831121.1"/>
    </source>
</evidence>
<organism evidence="1 2">
    <name type="scientific">Racocetra persica</name>
    <dbReference type="NCBI Taxonomy" id="160502"/>
    <lineage>
        <taxon>Eukaryota</taxon>
        <taxon>Fungi</taxon>
        <taxon>Fungi incertae sedis</taxon>
        <taxon>Mucoromycota</taxon>
        <taxon>Glomeromycotina</taxon>
        <taxon>Glomeromycetes</taxon>
        <taxon>Diversisporales</taxon>
        <taxon>Gigasporaceae</taxon>
        <taxon>Racocetra</taxon>
    </lineage>
</organism>
<name>A0ACA9S7Y4_9GLOM</name>
<dbReference type="Proteomes" id="UP000789920">
    <property type="component" value="Unassembled WGS sequence"/>
</dbReference>
<reference evidence="1" key="1">
    <citation type="submission" date="2021-06" db="EMBL/GenBank/DDBJ databases">
        <authorList>
            <person name="Kallberg Y."/>
            <person name="Tangrot J."/>
            <person name="Rosling A."/>
        </authorList>
    </citation>
    <scope>NUCLEOTIDE SEQUENCE</scope>
    <source>
        <strain evidence="1">MA461A</strain>
    </source>
</reference>
<sequence>RPVAKGSRVPACPTFLMFNFLRMISITLWEVIPEAWSTDKKVRRDEPANSFWLPYNFNDFSQQIKKELKNFSQIVNQAEEELQNIQKEIKGLTKTIEELNAIERELKNIATSLTELNKTGEELKETGENIKGSLDDLGGIKEKIAELAKLEIPLSELEKTVGQEGGKIAKELKEKIG</sequence>
<proteinExistence type="predicted"/>
<accession>A0ACA9S7Y4</accession>
<gene>
    <name evidence="1" type="ORF">RPERSI_LOCUS28030</name>
</gene>